<evidence type="ECO:0000313" key="2">
    <source>
        <dbReference type="Proteomes" id="UP000237000"/>
    </source>
</evidence>
<keyword evidence="2" id="KW-1185">Reference proteome</keyword>
<dbReference type="AlphaFoldDB" id="A0A2P5EPK7"/>
<sequence length="55" mass="6670">CSSRSEAFESQIWKILWNVHRWISCRGWHLLIDIVKRLSFTDEFHEESDIYGWAS</sequence>
<dbReference type="Proteomes" id="UP000237000">
    <property type="component" value="Unassembled WGS sequence"/>
</dbReference>
<feature type="non-terminal residue" evidence="1">
    <location>
        <position position="1"/>
    </location>
</feature>
<accession>A0A2P5EPK7</accession>
<comment type="caution">
    <text evidence="1">The sequence shown here is derived from an EMBL/GenBank/DDBJ whole genome shotgun (WGS) entry which is preliminary data.</text>
</comment>
<protein>
    <submittedName>
        <fullName evidence="1">Uncharacterized protein</fullName>
    </submittedName>
</protein>
<reference evidence="2" key="1">
    <citation type="submission" date="2016-06" db="EMBL/GenBank/DDBJ databases">
        <title>Parallel loss of symbiosis genes in relatives of nitrogen-fixing non-legume Parasponia.</title>
        <authorList>
            <person name="Van Velzen R."/>
            <person name="Holmer R."/>
            <person name="Bu F."/>
            <person name="Rutten L."/>
            <person name="Van Zeijl A."/>
            <person name="Liu W."/>
            <person name="Santuari L."/>
            <person name="Cao Q."/>
            <person name="Sharma T."/>
            <person name="Shen D."/>
            <person name="Roswanjaya Y."/>
            <person name="Wardhani T."/>
            <person name="Kalhor M.S."/>
            <person name="Jansen J."/>
            <person name="Van den Hoogen J."/>
            <person name="Gungor B."/>
            <person name="Hartog M."/>
            <person name="Hontelez J."/>
            <person name="Verver J."/>
            <person name="Yang W.-C."/>
            <person name="Schijlen E."/>
            <person name="Repin R."/>
            <person name="Schilthuizen M."/>
            <person name="Schranz E."/>
            <person name="Heidstra R."/>
            <person name="Miyata K."/>
            <person name="Fedorova E."/>
            <person name="Kohlen W."/>
            <person name="Bisseling T."/>
            <person name="Smit S."/>
            <person name="Geurts R."/>
        </authorList>
    </citation>
    <scope>NUCLEOTIDE SEQUENCE [LARGE SCALE GENOMIC DNA]</scope>
    <source>
        <strain evidence="2">cv. RG33-2</strain>
    </source>
</reference>
<name>A0A2P5EPK7_TREOI</name>
<evidence type="ECO:0000313" key="1">
    <source>
        <dbReference type="EMBL" id="PON87405.1"/>
    </source>
</evidence>
<organism evidence="1 2">
    <name type="scientific">Trema orientale</name>
    <name type="common">Charcoal tree</name>
    <name type="synonym">Celtis orientalis</name>
    <dbReference type="NCBI Taxonomy" id="63057"/>
    <lineage>
        <taxon>Eukaryota</taxon>
        <taxon>Viridiplantae</taxon>
        <taxon>Streptophyta</taxon>
        <taxon>Embryophyta</taxon>
        <taxon>Tracheophyta</taxon>
        <taxon>Spermatophyta</taxon>
        <taxon>Magnoliopsida</taxon>
        <taxon>eudicotyledons</taxon>
        <taxon>Gunneridae</taxon>
        <taxon>Pentapetalae</taxon>
        <taxon>rosids</taxon>
        <taxon>fabids</taxon>
        <taxon>Rosales</taxon>
        <taxon>Cannabaceae</taxon>
        <taxon>Trema</taxon>
    </lineage>
</organism>
<proteinExistence type="predicted"/>
<gene>
    <name evidence="1" type="ORF">TorRG33x02_167580</name>
</gene>
<dbReference type="InParanoid" id="A0A2P5EPK7"/>
<dbReference type="EMBL" id="JXTC01000117">
    <property type="protein sequence ID" value="PON87405.1"/>
    <property type="molecule type" value="Genomic_DNA"/>
</dbReference>